<dbReference type="InterPro" id="IPR001789">
    <property type="entry name" value="Sig_transdc_resp-reg_receiver"/>
</dbReference>
<dbReference type="KEGG" id="sbae:DSM104329_05086"/>
<dbReference type="Gene3D" id="3.40.50.2300">
    <property type="match status" value="1"/>
</dbReference>
<dbReference type="Pfam" id="PF00072">
    <property type="entry name" value="Response_reg"/>
    <property type="match status" value="1"/>
</dbReference>
<dbReference type="PANTHER" id="PTHR42872">
    <property type="entry name" value="PROTEIN-GLUTAMATE METHYLESTERASE/PROTEIN-GLUTAMINE GLUTAMINASE"/>
    <property type="match status" value="1"/>
</dbReference>
<dbReference type="EC" id="3.5.1.44" evidence="3"/>
<gene>
    <name evidence="3" type="primary">cheB_6</name>
    <name evidence="3" type="ORF">DSM104329_05086</name>
</gene>
<proteinExistence type="predicted"/>
<keyword evidence="4" id="KW-1185">Reference proteome</keyword>
<name>A0A9E7C2P3_9ACTN</name>
<sequence>MVPKCRGRAAGAVTVLTVDDQDVFRTALRELIAATPGFEQAGEAASGAEAIERAAELEPDVVLLDVRMPGMDGIETARRLNRLARPPLVVLISLDPTAAPTTECGAATFVTKQELSTARLHAIWTAHDGGGRPS</sequence>
<feature type="domain" description="Response regulatory" evidence="2">
    <location>
        <begin position="14"/>
        <end position="127"/>
    </location>
</feature>
<dbReference type="EMBL" id="CP087164">
    <property type="protein sequence ID" value="UGS38656.1"/>
    <property type="molecule type" value="Genomic_DNA"/>
</dbReference>
<dbReference type="GO" id="GO:0000160">
    <property type="term" value="P:phosphorelay signal transduction system"/>
    <property type="evidence" value="ECO:0007669"/>
    <property type="project" value="InterPro"/>
</dbReference>
<evidence type="ECO:0000259" key="2">
    <source>
        <dbReference type="PROSITE" id="PS50110"/>
    </source>
</evidence>
<dbReference type="GO" id="GO:0050568">
    <property type="term" value="F:protein-glutamine glutaminase activity"/>
    <property type="evidence" value="ECO:0007669"/>
    <property type="project" value="UniProtKB-EC"/>
</dbReference>
<dbReference type="SUPFAM" id="SSF52172">
    <property type="entry name" value="CheY-like"/>
    <property type="match status" value="1"/>
</dbReference>
<evidence type="ECO:0000313" key="4">
    <source>
        <dbReference type="Proteomes" id="UP001162834"/>
    </source>
</evidence>
<keyword evidence="3" id="KW-0378">Hydrolase</keyword>
<dbReference type="PROSITE" id="PS50110">
    <property type="entry name" value="RESPONSE_REGULATORY"/>
    <property type="match status" value="1"/>
</dbReference>
<evidence type="ECO:0000256" key="1">
    <source>
        <dbReference type="PROSITE-ProRule" id="PRU00169"/>
    </source>
</evidence>
<dbReference type="InterPro" id="IPR058245">
    <property type="entry name" value="NreC/VraR/RcsB-like_REC"/>
</dbReference>
<evidence type="ECO:0000313" key="3">
    <source>
        <dbReference type="EMBL" id="UGS38656.1"/>
    </source>
</evidence>
<reference evidence="3" key="1">
    <citation type="journal article" date="2022" name="Int. J. Syst. Evol. Microbiol.">
        <title>Pseudomonas aegrilactucae sp. nov. and Pseudomonas morbosilactucae sp. nov., pathogens causing bacterial rot of lettuce in Japan.</title>
        <authorList>
            <person name="Sawada H."/>
            <person name="Fujikawa T."/>
            <person name="Satou M."/>
        </authorList>
    </citation>
    <scope>NUCLEOTIDE SEQUENCE</scope>
    <source>
        <strain evidence="3">0166_1</strain>
    </source>
</reference>
<keyword evidence="1" id="KW-0597">Phosphoprotein</keyword>
<dbReference type="Proteomes" id="UP001162834">
    <property type="component" value="Chromosome"/>
</dbReference>
<dbReference type="CDD" id="cd17535">
    <property type="entry name" value="REC_NarL-like"/>
    <property type="match status" value="1"/>
</dbReference>
<organism evidence="3 4">
    <name type="scientific">Capillimicrobium parvum</name>
    <dbReference type="NCBI Taxonomy" id="2884022"/>
    <lineage>
        <taxon>Bacteria</taxon>
        <taxon>Bacillati</taxon>
        <taxon>Actinomycetota</taxon>
        <taxon>Thermoleophilia</taxon>
        <taxon>Solirubrobacterales</taxon>
        <taxon>Capillimicrobiaceae</taxon>
        <taxon>Capillimicrobium</taxon>
    </lineage>
</organism>
<feature type="modified residue" description="4-aspartylphosphate" evidence="1">
    <location>
        <position position="65"/>
    </location>
</feature>
<dbReference type="AlphaFoldDB" id="A0A9E7C2P3"/>
<accession>A0A9E7C2P3</accession>
<dbReference type="RefSeq" id="WP_259312674.1">
    <property type="nucleotide sequence ID" value="NZ_CP087164.1"/>
</dbReference>
<dbReference type="PANTHER" id="PTHR42872:SF3">
    <property type="entry name" value="PROTEIN-GLUTAMATE METHYLESTERASE_PROTEIN-GLUTAMINE GLUTAMINASE 1"/>
    <property type="match status" value="1"/>
</dbReference>
<dbReference type="InterPro" id="IPR011006">
    <property type="entry name" value="CheY-like_superfamily"/>
</dbReference>
<protein>
    <submittedName>
        <fullName evidence="3">Protein-glutamate methylesterase/protein-glutamine glutaminase</fullName>
        <ecNumber evidence="3">3.5.1.44</ecNumber>
    </submittedName>
</protein>
<dbReference type="SMART" id="SM00448">
    <property type="entry name" value="REC"/>
    <property type="match status" value="1"/>
</dbReference>